<dbReference type="EMBL" id="LAZR01001308">
    <property type="protein sequence ID" value="KKN46848.1"/>
    <property type="molecule type" value="Genomic_DNA"/>
</dbReference>
<evidence type="ECO:0000313" key="1">
    <source>
        <dbReference type="EMBL" id="KKN46848.1"/>
    </source>
</evidence>
<gene>
    <name evidence="1" type="ORF">LCGC14_0668600</name>
</gene>
<protein>
    <submittedName>
        <fullName evidence="1">Uncharacterized protein</fullName>
    </submittedName>
</protein>
<dbReference type="AlphaFoldDB" id="A0A0F9TZP8"/>
<accession>A0A0F9TZP8</accession>
<comment type="caution">
    <text evidence="1">The sequence shown here is derived from an EMBL/GenBank/DDBJ whole genome shotgun (WGS) entry which is preliminary data.</text>
</comment>
<feature type="non-terminal residue" evidence="1">
    <location>
        <position position="1"/>
    </location>
</feature>
<proteinExistence type="predicted"/>
<reference evidence="1" key="1">
    <citation type="journal article" date="2015" name="Nature">
        <title>Complex archaea that bridge the gap between prokaryotes and eukaryotes.</title>
        <authorList>
            <person name="Spang A."/>
            <person name="Saw J.H."/>
            <person name="Jorgensen S.L."/>
            <person name="Zaremba-Niedzwiedzka K."/>
            <person name="Martijn J."/>
            <person name="Lind A.E."/>
            <person name="van Eijk R."/>
            <person name="Schleper C."/>
            <person name="Guy L."/>
            <person name="Ettema T.J."/>
        </authorList>
    </citation>
    <scope>NUCLEOTIDE SEQUENCE</scope>
</reference>
<name>A0A0F9TZP8_9ZZZZ</name>
<organism evidence="1">
    <name type="scientific">marine sediment metagenome</name>
    <dbReference type="NCBI Taxonomy" id="412755"/>
    <lineage>
        <taxon>unclassified sequences</taxon>
        <taxon>metagenomes</taxon>
        <taxon>ecological metagenomes</taxon>
    </lineage>
</organism>
<sequence length="78" mass="8285">SRAHHMPQDPLSALTNMMQQQMGQAVQTLNQINMGLVQVLTLPLQMLSAGVQGAGSFDAKMTTSQLNQRNIFGSGGGT</sequence>